<name>A0ABT8RKP8_9BACT</name>
<evidence type="ECO:0008006" key="3">
    <source>
        <dbReference type="Google" id="ProtNLM"/>
    </source>
</evidence>
<dbReference type="NCBIfam" id="NF047593">
    <property type="entry name" value="IS66_ISAeme5_TnpA"/>
    <property type="match status" value="1"/>
</dbReference>
<proteinExistence type="predicted"/>
<dbReference type="EMBL" id="JAUKPO010000064">
    <property type="protein sequence ID" value="MDO1451512.1"/>
    <property type="molecule type" value="Genomic_DNA"/>
</dbReference>
<evidence type="ECO:0000313" key="1">
    <source>
        <dbReference type="EMBL" id="MDO1451512.1"/>
    </source>
</evidence>
<organism evidence="1 2">
    <name type="scientific">Rhodocytophaga aerolata</name>
    <dbReference type="NCBI Taxonomy" id="455078"/>
    <lineage>
        <taxon>Bacteria</taxon>
        <taxon>Pseudomonadati</taxon>
        <taxon>Bacteroidota</taxon>
        <taxon>Cytophagia</taxon>
        <taxon>Cytophagales</taxon>
        <taxon>Rhodocytophagaceae</taxon>
        <taxon>Rhodocytophaga</taxon>
    </lineage>
</organism>
<dbReference type="Proteomes" id="UP001168528">
    <property type="component" value="Unassembled WGS sequence"/>
</dbReference>
<evidence type="ECO:0000313" key="2">
    <source>
        <dbReference type="Proteomes" id="UP001168528"/>
    </source>
</evidence>
<protein>
    <recommendedName>
        <fullName evidence="3">Transposase</fullName>
    </recommendedName>
</protein>
<gene>
    <name evidence="1" type="ORF">Q0590_34880</name>
</gene>
<reference evidence="1" key="1">
    <citation type="submission" date="2023-07" db="EMBL/GenBank/DDBJ databases">
        <title>The genome sequence of Rhodocytophaga aerolata KACC 12507.</title>
        <authorList>
            <person name="Zhang X."/>
        </authorList>
    </citation>
    <scope>NUCLEOTIDE SEQUENCE</scope>
    <source>
        <strain evidence="1">KACC 12507</strain>
    </source>
</reference>
<sequence length="105" mass="11808">MTRIRTEKEMFPLVAEWLASGISQKEFGQRHGFALHIMPYWVSRYRKGHGSTQLTPATSTGFIQLSTPQATVRPMKVALPSGTVIRFSSLIPVSYLHELLTSCSR</sequence>
<comment type="caution">
    <text evidence="1">The sequence shown here is derived from an EMBL/GenBank/DDBJ whole genome shotgun (WGS) entry which is preliminary data.</text>
</comment>
<accession>A0ABT8RKP8</accession>
<keyword evidence="2" id="KW-1185">Reference proteome</keyword>
<dbReference type="RefSeq" id="WP_302042309.1">
    <property type="nucleotide sequence ID" value="NZ_JAUKPO010000064.1"/>
</dbReference>